<dbReference type="AlphaFoldDB" id="A0A1J5S1R7"/>
<name>A0A1J5S1R7_9ZZZZ</name>
<reference evidence="2" key="1">
    <citation type="submission" date="2016-10" db="EMBL/GenBank/DDBJ databases">
        <title>Sequence of Gallionella enrichment culture.</title>
        <authorList>
            <person name="Poehlein A."/>
            <person name="Muehling M."/>
            <person name="Daniel R."/>
        </authorList>
    </citation>
    <scope>NUCLEOTIDE SEQUENCE</scope>
</reference>
<organism evidence="2">
    <name type="scientific">mine drainage metagenome</name>
    <dbReference type="NCBI Taxonomy" id="410659"/>
    <lineage>
        <taxon>unclassified sequences</taxon>
        <taxon>metagenomes</taxon>
        <taxon>ecological metagenomes</taxon>
    </lineage>
</organism>
<protein>
    <submittedName>
        <fullName evidence="2">Uncharacterized protein</fullName>
    </submittedName>
</protein>
<feature type="compositionally biased region" description="Low complexity" evidence="1">
    <location>
        <begin position="40"/>
        <end position="57"/>
    </location>
</feature>
<sequence length="147" mass="15157">MQIYGVTASSGTGSAQRGRATQGGTSFQETLQAALAAGNSGSSTSSSSTSTSSSSVSWNRNSDAAVQDFMSYMKEPPVQRMFDAWLNAQHISKAEYNALPADQKAKLQASFQQYLKKKMTENLGTSGGVTAAAGGASTIATAATPLS</sequence>
<accession>A0A1J5S1R7</accession>
<dbReference type="EMBL" id="MLJW01000189">
    <property type="protein sequence ID" value="OIQ94293.1"/>
    <property type="molecule type" value="Genomic_DNA"/>
</dbReference>
<proteinExistence type="predicted"/>
<comment type="caution">
    <text evidence="2">The sequence shown here is derived from an EMBL/GenBank/DDBJ whole genome shotgun (WGS) entry which is preliminary data.</text>
</comment>
<gene>
    <name evidence="2" type="ORF">GALL_237230</name>
</gene>
<evidence type="ECO:0000313" key="2">
    <source>
        <dbReference type="EMBL" id="OIQ94293.1"/>
    </source>
</evidence>
<evidence type="ECO:0000256" key="1">
    <source>
        <dbReference type="SAM" id="MobiDB-lite"/>
    </source>
</evidence>
<feature type="compositionally biased region" description="Polar residues" evidence="1">
    <location>
        <begin position="22"/>
        <end position="31"/>
    </location>
</feature>
<feature type="region of interest" description="Disordered" evidence="1">
    <location>
        <begin position="1"/>
        <end position="59"/>
    </location>
</feature>